<evidence type="ECO:0000256" key="1">
    <source>
        <dbReference type="SAM" id="MobiDB-lite"/>
    </source>
</evidence>
<feature type="compositionally biased region" description="Low complexity" evidence="1">
    <location>
        <begin position="51"/>
        <end position="65"/>
    </location>
</feature>
<protein>
    <submittedName>
        <fullName evidence="2">Uncharacterized protein</fullName>
    </submittedName>
</protein>
<reference evidence="2 3" key="1">
    <citation type="submission" date="2020-02" db="EMBL/GenBank/DDBJ databases">
        <title>Genome sequence of strain CCNWXJ40-4.</title>
        <authorList>
            <person name="Gao J."/>
            <person name="Sun J."/>
        </authorList>
    </citation>
    <scope>NUCLEOTIDE SEQUENCE [LARGE SCALE GENOMIC DNA]</scope>
    <source>
        <strain evidence="2 3">CCNWXJ 40-4</strain>
    </source>
</reference>
<dbReference type="AlphaFoldDB" id="A0A6G4W9Q8"/>
<dbReference type="RefSeq" id="WP_165025291.1">
    <property type="nucleotide sequence ID" value="NZ_JAAKZF010000005.1"/>
</dbReference>
<evidence type="ECO:0000313" key="3">
    <source>
        <dbReference type="Proteomes" id="UP001642900"/>
    </source>
</evidence>
<dbReference type="EMBL" id="JAAKZF010000005">
    <property type="protein sequence ID" value="NGO50953.1"/>
    <property type="molecule type" value="Genomic_DNA"/>
</dbReference>
<keyword evidence="3" id="KW-1185">Reference proteome</keyword>
<evidence type="ECO:0000313" key="2">
    <source>
        <dbReference type="EMBL" id="NGO50953.1"/>
    </source>
</evidence>
<organism evidence="2 3">
    <name type="scientific">Allomesorhizobium camelthorni</name>
    <dbReference type="NCBI Taxonomy" id="475069"/>
    <lineage>
        <taxon>Bacteria</taxon>
        <taxon>Pseudomonadati</taxon>
        <taxon>Pseudomonadota</taxon>
        <taxon>Alphaproteobacteria</taxon>
        <taxon>Hyphomicrobiales</taxon>
        <taxon>Phyllobacteriaceae</taxon>
        <taxon>Allomesorhizobium</taxon>
    </lineage>
</organism>
<sequence>MDDDNVRTIRGTFATREAADLAIEHLVQEHGIDRADIFVQAKDAANTSGIAPSGGDASRDAGGSDLDPALRGEIEVSADVSRDEIAAAEQAFREAGAAHLTTR</sequence>
<gene>
    <name evidence="2" type="ORF">G6N73_07125</name>
</gene>
<comment type="caution">
    <text evidence="2">The sequence shown here is derived from an EMBL/GenBank/DDBJ whole genome shotgun (WGS) entry which is preliminary data.</text>
</comment>
<accession>A0A6G4W9Q8</accession>
<feature type="region of interest" description="Disordered" evidence="1">
    <location>
        <begin position="46"/>
        <end position="68"/>
    </location>
</feature>
<dbReference type="Proteomes" id="UP001642900">
    <property type="component" value="Unassembled WGS sequence"/>
</dbReference>
<name>A0A6G4W9Q8_9HYPH</name>
<proteinExistence type="predicted"/>